<dbReference type="InterPro" id="IPR006680">
    <property type="entry name" value="Amidohydro-rel"/>
</dbReference>
<evidence type="ECO:0000256" key="1">
    <source>
        <dbReference type="ARBA" id="ARBA00038310"/>
    </source>
</evidence>
<dbReference type="SUPFAM" id="SSF51556">
    <property type="entry name" value="Metallo-dependent hydrolases"/>
    <property type="match status" value="1"/>
</dbReference>
<name>A0A502FRU7_9SPHN</name>
<comment type="similarity">
    <text evidence="1">Belongs to the metallo-dependent hydrolases superfamily.</text>
</comment>
<dbReference type="PANTHER" id="PTHR43569:SF1">
    <property type="entry name" value="BLL3371 PROTEIN"/>
    <property type="match status" value="1"/>
</dbReference>
<sequence length="301" mass="33245">MPERLPFIDAHVHLWDLAALRYPWLMPPFADDGPNGSVAAIAQTYLLDDYLADASGWDVRGVVHVDAGADAGDALKETDWLQAMADGRGLPNGIVAFAALDDPEIKRVLAAQAARPNVRGIRQIVNWHPDPQRTYTPRDLTTDERWTAGFSLLHKHGLSFDLQAYPGQFPRLAATIATQPTTPVIINHAGMMLGEAGHDEWQLGMMALAALPNVSVKISGIGFAFRPWSIDQARRYVLETIDLFGVDRVMFASDFPTDKLFGGFDEHLDTYNAIVADFSDDERRAMFAGNANRIYRLGISL</sequence>
<dbReference type="Proteomes" id="UP000319931">
    <property type="component" value="Unassembled WGS sequence"/>
</dbReference>
<dbReference type="PANTHER" id="PTHR43569">
    <property type="entry name" value="AMIDOHYDROLASE"/>
    <property type="match status" value="1"/>
</dbReference>
<feature type="domain" description="Amidohydrolase-related" evidence="2">
    <location>
        <begin position="8"/>
        <end position="297"/>
    </location>
</feature>
<keyword evidence="3" id="KW-0378">Hydrolase</keyword>
<organism evidence="3 4">
    <name type="scientific">Sphingomonas glacialis</name>
    <dbReference type="NCBI Taxonomy" id="658225"/>
    <lineage>
        <taxon>Bacteria</taxon>
        <taxon>Pseudomonadati</taxon>
        <taxon>Pseudomonadota</taxon>
        <taxon>Alphaproteobacteria</taxon>
        <taxon>Sphingomonadales</taxon>
        <taxon>Sphingomonadaceae</taxon>
        <taxon>Sphingomonas</taxon>
    </lineage>
</organism>
<gene>
    <name evidence="3" type="ORF">EAH76_15515</name>
</gene>
<dbReference type="EMBL" id="RCZC01000004">
    <property type="protein sequence ID" value="TPG52119.1"/>
    <property type="molecule type" value="Genomic_DNA"/>
</dbReference>
<keyword evidence="4" id="KW-1185">Reference proteome</keyword>
<evidence type="ECO:0000259" key="2">
    <source>
        <dbReference type="Pfam" id="PF04909"/>
    </source>
</evidence>
<dbReference type="OrthoDB" id="9787654at2"/>
<accession>A0A502FRU7</accession>
<dbReference type="GO" id="GO:0016787">
    <property type="term" value="F:hydrolase activity"/>
    <property type="evidence" value="ECO:0007669"/>
    <property type="project" value="UniProtKB-KW"/>
</dbReference>
<dbReference type="RefSeq" id="WP_140851188.1">
    <property type="nucleotide sequence ID" value="NZ_RCZC01000004.1"/>
</dbReference>
<reference evidence="3 4" key="1">
    <citation type="journal article" date="2019" name="Environ. Microbiol.">
        <title>Species interactions and distinct microbial communities in high Arctic permafrost affected cryosols are associated with the CH4 and CO2 gas fluxes.</title>
        <authorList>
            <person name="Altshuler I."/>
            <person name="Hamel J."/>
            <person name="Turney S."/>
            <person name="Magnuson E."/>
            <person name="Levesque R."/>
            <person name="Greer C."/>
            <person name="Whyte L.G."/>
        </authorList>
    </citation>
    <scope>NUCLEOTIDE SEQUENCE [LARGE SCALE GENOMIC DNA]</scope>
    <source>
        <strain evidence="3 4">E6.1</strain>
    </source>
</reference>
<dbReference type="AlphaFoldDB" id="A0A502FRU7"/>
<evidence type="ECO:0000313" key="3">
    <source>
        <dbReference type="EMBL" id="TPG52119.1"/>
    </source>
</evidence>
<evidence type="ECO:0000313" key="4">
    <source>
        <dbReference type="Proteomes" id="UP000319931"/>
    </source>
</evidence>
<protein>
    <submittedName>
        <fullName evidence="3">Amidohydrolase</fullName>
    </submittedName>
</protein>
<dbReference type="InterPro" id="IPR052350">
    <property type="entry name" value="Metallo-dep_Lactonases"/>
</dbReference>
<dbReference type="Gene3D" id="3.20.20.140">
    <property type="entry name" value="Metal-dependent hydrolases"/>
    <property type="match status" value="1"/>
</dbReference>
<proteinExistence type="inferred from homology"/>
<dbReference type="Pfam" id="PF04909">
    <property type="entry name" value="Amidohydro_2"/>
    <property type="match status" value="1"/>
</dbReference>
<dbReference type="InterPro" id="IPR032466">
    <property type="entry name" value="Metal_Hydrolase"/>
</dbReference>
<comment type="caution">
    <text evidence="3">The sequence shown here is derived from an EMBL/GenBank/DDBJ whole genome shotgun (WGS) entry which is preliminary data.</text>
</comment>